<feature type="compositionally biased region" description="Basic residues" evidence="1">
    <location>
        <begin position="1"/>
        <end position="11"/>
    </location>
</feature>
<evidence type="ECO:0000256" key="1">
    <source>
        <dbReference type="SAM" id="MobiDB-lite"/>
    </source>
</evidence>
<dbReference type="AlphaFoldDB" id="A0A8K0R9I1"/>
<evidence type="ECO:0000313" key="2">
    <source>
        <dbReference type="EMBL" id="KAH7088188.1"/>
    </source>
</evidence>
<accession>A0A8K0R9I1</accession>
<name>A0A8K0R9I1_9PLEO</name>
<gene>
    <name evidence="2" type="ORF">FB567DRAFT_523851</name>
</gene>
<feature type="region of interest" description="Disordered" evidence="1">
    <location>
        <begin position="1"/>
        <end position="69"/>
    </location>
</feature>
<organism evidence="2 3">
    <name type="scientific">Paraphoma chrysanthemicola</name>
    <dbReference type="NCBI Taxonomy" id="798071"/>
    <lineage>
        <taxon>Eukaryota</taxon>
        <taxon>Fungi</taxon>
        <taxon>Dikarya</taxon>
        <taxon>Ascomycota</taxon>
        <taxon>Pezizomycotina</taxon>
        <taxon>Dothideomycetes</taxon>
        <taxon>Pleosporomycetidae</taxon>
        <taxon>Pleosporales</taxon>
        <taxon>Pleosporineae</taxon>
        <taxon>Phaeosphaeriaceae</taxon>
        <taxon>Paraphoma</taxon>
    </lineage>
</organism>
<feature type="compositionally biased region" description="Basic and acidic residues" evidence="1">
    <location>
        <begin position="122"/>
        <end position="134"/>
    </location>
</feature>
<protein>
    <submittedName>
        <fullName evidence="2">Uncharacterized protein</fullName>
    </submittedName>
</protein>
<reference evidence="2" key="1">
    <citation type="journal article" date="2021" name="Nat. Commun.">
        <title>Genetic determinants of endophytism in the Arabidopsis root mycobiome.</title>
        <authorList>
            <person name="Mesny F."/>
            <person name="Miyauchi S."/>
            <person name="Thiergart T."/>
            <person name="Pickel B."/>
            <person name="Atanasova L."/>
            <person name="Karlsson M."/>
            <person name="Huettel B."/>
            <person name="Barry K.W."/>
            <person name="Haridas S."/>
            <person name="Chen C."/>
            <person name="Bauer D."/>
            <person name="Andreopoulos W."/>
            <person name="Pangilinan J."/>
            <person name="LaButti K."/>
            <person name="Riley R."/>
            <person name="Lipzen A."/>
            <person name="Clum A."/>
            <person name="Drula E."/>
            <person name="Henrissat B."/>
            <person name="Kohler A."/>
            <person name="Grigoriev I.V."/>
            <person name="Martin F.M."/>
            <person name="Hacquard S."/>
        </authorList>
    </citation>
    <scope>NUCLEOTIDE SEQUENCE</scope>
    <source>
        <strain evidence="2">MPI-SDFR-AT-0120</strain>
    </source>
</reference>
<dbReference type="EMBL" id="JAGMVJ010000008">
    <property type="protein sequence ID" value="KAH7088188.1"/>
    <property type="molecule type" value="Genomic_DNA"/>
</dbReference>
<feature type="compositionally biased region" description="Low complexity" evidence="1">
    <location>
        <begin position="49"/>
        <end position="64"/>
    </location>
</feature>
<dbReference type="OrthoDB" id="4160836at2759"/>
<comment type="caution">
    <text evidence="2">The sequence shown here is derived from an EMBL/GenBank/DDBJ whole genome shotgun (WGS) entry which is preliminary data.</text>
</comment>
<dbReference type="Proteomes" id="UP000813461">
    <property type="component" value="Unassembled WGS sequence"/>
</dbReference>
<keyword evidence="3" id="KW-1185">Reference proteome</keyword>
<proteinExistence type="predicted"/>
<feature type="compositionally biased region" description="Basic and acidic residues" evidence="1">
    <location>
        <begin position="206"/>
        <end position="227"/>
    </location>
</feature>
<feature type="region of interest" description="Disordered" evidence="1">
    <location>
        <begin position="85"/>
        <end position="227"/>
    </location>
</feature>
<feature type="compositionally biased region" description="Low complexity" evidence="1">
    <location>
        <begin position="100"/>
        <end position="113"/>
    </location>
</feature>
<sequence>MDEPARKRRKTSSPPAEPPSSPLRKPPRRPSFASPTKASLARNYPNLLPSRPTSAGSPSRPSSRGDLLARGKQARAFVLGEADVQESLSQEVAREEAVQETRAGAQQRRTAAQNVTPRARRVGGERSGRVPVDARDEEEPELPTTPSQQGFEEQDGPRRGVLFSSPSKRPPRVKDPVKQSPLRPQAPAVQEASSTQNIEDGPSEIEAEKPVKKPLPDPELEKKKQEKARLQREVAELEAQVSRCTEEIVKEQQRDPGRTLGVADRLDLQDFIKKVSGVGSEEKDAPLVSSLLCSFLPFSTVTIPPPKPKQDEKPVPSHRPVELRDPLPYLEMFTTFKYSTRLGLPRGKVFPSSNRVHQKHTIDVVGPQKLLSAQLSIVIDAIANEIIDMNILRLSTWAERELGTYIRQRAEEKDLSNACWAIESYWTIAQKRAQYWHRCETAFAHLLGKPLDEDAENVQPQMIKATKISRKDLNRSLGRESMILQDKHVLLKINWRIGFDWTGEAESEVSIEPAFPSAWTEADYAKTFSRVPETFASLLQTRGAFEATSVMTALLFAR</sequence>
<evidence type="ECO:0000313" key="3">
    <source>
        <dbReference type="Proteomes" id="UP000813461"/>
    </source>
</evidence>